<dbReference type="SUPFAM" id="SSF89155">
    <property type="entry name" value="TorD-like"/>
    <property type="match status" value="1"/>
</dbReference>
<accession>A0A840DRU9</accession>
<reference evidence="2 3" key="1">
    <citation type="submission" date="2020-08" db="EMBL/GenBank/DDBJ databases">
        <title>Genomic Encyclopedia of Type Strains, Phase IV (KMG-IV): sequencing the most valuable type-strain genomes for metagenomic binning, comparative biology and taxonomic classification.</title>
        <authorList>
            <person name="Goeker M."/>
        </authorList>
    </citation>
    <scope>NUCLEOTIDE SEQUENCE [LARGE SCALE GENOMIC DNA]</scope>
    <source>
        <strain evidence="2 3">DSM 17075</strain>
    </source>
</reference>
<dbReference type="PANTHER" id="PTHR43680">
    <property type="entry name" value="NITRATE REDUCTASE MOLYBDENUM COFACTOR ASSEMBLY CHAPERONE"/>
    <property type="match status" value="1"/>
</dbReference>
<dbReference type="GO" id="GO:0051131">
    <property type="term" value="P:chaperone-mediated protein complex assembly"/>
    <property type="evidence" value="ECO:0007669"/>
    <property type="project" value="InterPro"/>
</dbReference>
<dbReference type="RefSeq" id="WP_183184678.1">
    <property type="nucleotide sequence ID" value="NZ_BMNP01000013.1"/>
</dbReference>
<dbReference type="InterPro" id="IPR020945">
    <property type="entry name" value="DMSO/NO3_reduct_chaperone"/>
</dbReference>
<proteinExistence type="predicted"/>
<dbReference type="Pfam" id="PF02613">
    <property type="entry name" value="Nitrate_red_del"/>
    <property type="match status" value="1"/>
</dbReference>
<dbReference type="NCBIfam" id="TIGR00684">
    <property type="entry name" value="narJ"/>
    <property type="match status" value="1"/>
</dbReference>
<organism evidence="2 3">
    <name type="scientific">Anoxybacteroides voinovskiense</name>
    <dbReference type="NCBI Taxonomy" id="230470"/>
    <lineage>
        <taxon>Bacteria</taxon>
        <taxon>Bacillati</taxon>
        <taxon>Bacillota</taxon>
        <taxon>Bacilli</taxon>
        <taxon>Bacillales</taxon>
        <taxon>Anoxybacillaceae</taxon>
        <taxon>Anoxybacteroides</taxon>
    </lineage>
</organism>
<name>A0A840DRU9_9BACL</name>
<evidence type="ECO:0000256" key="1">
    <source>
        <dbReference type="ARBA" id="ARBA00023063"/>
    </source>
</evidence>
<protein>
    <submittedName>
        <fullName evidence="2">Nitrate reductase delta subunit</fullName>
    </submittedName>
</protein>
<keyword evidence="3" id="KW-1185">Reference proteome</keyword>
<gene>
    <name evidence="2" type="ORF">GGR02_002159</name>
</gene>
<evidence type="ECO:0000313" key="2">
    <source>
        <dbReference type="EMBL" id="MBB4074393.1"/>
    </source>
</evidence>
<comment type="caution">
    <text evidence="2">The sequence shown here is derived from an EMBL/GenBank/DDBJ whole genome shotgun (WGS) entry which is preliminary data.</text>
</comment>
<evidence type="ECO:0000313" key="3">
    <source>
        <dbReference type="Proteomes" id="UP000559598"/>
    </source>
</evidence>
<dbReference type="GO" id="GO:0016530">
    <property type="term" value="F:metallochaperone activity"/>
    <property type="evidence" value="ECO:0007669"/>
    <property type="project" value="TreeGrafter"/>
</dbReference>
<dbReference type="PANTHER" id="PTHR43680:SF2">
    <property type="entry name" value="NITRATE REDUCTASE MOLYBDENUM COFACTOR ASSEMBLY CHAPERONE NARJ"/>
    <property type="match status" value="1"/>
</dbReference>
<sequence>MREHQKIFMLASCFLQYPEELELAVIEQEVASLCHDTVRKLFLQFLDYIKTTALSERCEVYVRTFDFSEQTTLYLTYHALGDEKERGQLFIQLKEQFRQAGFPLVEEELPDYLPLVLEFAAIAPMEEAQKMLSFHKKNIDKLAEQLKNAHHPYYAVIGGCALAIDSFLQEKKAS</sequence>
<dbReference type="InterPro" id="IPR036411">
    <property type="entry name" value="TorD-like_sf"/>
</dbReference>
<dbReference type="Proteomes" id="UP000559598">
    <property type="component" value="Unassembled WGS sequence"/>
</dbReference>
<dbReference type="AlphaFoldDB" id="A0A840DRU9"/>
<dbReference type="GO" id="GO:0051082">
    <property type="term" value="F:unfolded protein binding"/>
    <property type="evidence" value="ECO:0007669"/>
    <property type="project" value="InterPro"/>
</dbReference>
<keyword evidence="1" id="KW-0534">Nitrate assimilation</keyword>
<dbReference type="GO" id="GO:0042128">
    <property type="term" value="P:nitrate assimilation"/>
    <property type="evidence" value="ECO:0007669"/>
    <property type="project" value="UniProtKB-KW"/>
</dbReference>
<dbReference type="EMBL" id="JACIDE010000014">
    <property type="protein sequence ID" value="MBB4074393.1"/>
    <property type="molecule type" value="Genomic_DNA"/>
</dbReference>
<dbReference type="InterPro" id="IPR003765">
    <property type="entry name" value="NO3_reductase_chaperone_NarJ"/>
</dbReference>